<evidence type="ECO:0000313" key="5">
    <source>
        <dbReference type="EMBL" id="KAA0170165.1"/>
    </source>
</evidence>
<evidence type="ECO:0000313" key="9">
    <source>
        <dbReference type="Proteomes" id="UP000324907"/>
    </source>
</evidence>
<sequence>MGMGGDGGTFIMAGGCVCCVALITIITLIATSFSTLEANQVGLRYDSVAVQVANDGTLFAAGVHFLGVGHWFIVYPTTQQSVKFQGSEAIQARTRNGLEVSLDVSFNFRLKRSLTDLVELYYDFGEMEEVATVYNRIARNVVRTSASRYDAFAFFFNRTQVETEMTLSLRSQLDKTHGLLDSFQLLDVTLPSRFSEARVKQLNAVQEKEAAANEKRVAQISADTRINQTSIEVEAIIITANKEAQQQRIAAAADINQLQRRTAAEAAGFRKIKDELNLSPVDTLGYVYVDALQEARSNGKPITMRVPAGKYKFFE</sequence>
<protein>
    <recommendedName>
        <fullName evidence="2">Band 7 domain-containing protein</fullName>
    </recommendedName>
</protein>
<evidence type="ECO:0000313" key="7">
    <source>
        <dbReference type="Proteomes" id="UP000322899"/>
    </source>
</evidence>
<comment type="caution">
    <text evidence="4">The sequence shown here is derived from an EMBL/GenBank/DDBJ whole genome shotgun (WGS) entry which is preliminary data.</text>
</comment>
<dbReference type="EMBL" id="VLTO01000013">
    <property type="protein sequence ID" value="KAA0175549.1"/>
    <property type="molecule type" value="Genomic_DNA"/>
</dbReference>
<feature type="transmembrane region" description="Helical" evidence="1">
    <location>
        <begin position="56"/>
        <end position="75"/>
    </location>
</feature>
<evidence type="ECO:0000256" key="1">
    <source>
        <dbReference type="SAM" id="Phobius"/>
    </source>
</evidence>
<name>A0A5A8DK78_CAFRO</name>
<dbReference type="InterPro" id="IPR036013">
    <property type="entry name" value="Band_7/SPFH_dom_sf"/>
</dbReference>
<dbReference type="InterPro" id="IPR001107">
    <property type="entry name" value="Band_7"/>
</dbReference>
<dbReference type="EMBL" id="VLTN01000009">
    <property type="protein sequence ID" value="KAA0154963.1"/>
    <property type="molecule type" value="Genomic_DNA"/>
</dbReference>
<evidence type="ECO:0000313" key="4">
    <source>
        <dbReference type="EMBL" id="KAA0165064.1"/>
    </source>
</evidence>
<dbReference type="OMA" id="SDEMAVM"/>
<organism evidence="4 10">
    <name type="scientific">Cafeteria roenbergensis</name>
    <name type="common">Marine flagellate</name>
    <dbReference type="NCBI Taxonomy" id="33653"/>
    <lineage>
        <taxon>Eukaryota</taxon>
        <taxon>Sar</taxon>
        <taxon>Stramenopiles</taxon>
        <taxon>Bigyra</taxon>
        <taxon>Opalozoa</taxon>
        <taxon>Bicosoecida</taxon>
        <taxon>Cafeteriaceae</taxon>
        <taxon>Cafeteria</taxon>
    </lineage>
</organism>
<keyword evidence="1" id="KW-0472">Membrane</keyword>
<gene>
    <name evidence="6" type="ORF">FNF27_02959</name>
    <name evidence="5" type="ORF">FNF28_01586</name>
    <name evidence="3" type="ORF">FNF29_02107</name>
    <name evidence="4" type="ORF">FNF31_02077</name>
</gene>
<dbReference type="SUPFAM" id="SSF117892">
    <property type="entry name" value="Band 7/SPFH domain"/>
    <property type="match status" value="1"/>
</dbReference>
<feature type="domain" description="Band 7" evidence="2">
    <location>
        <begin position="38"/>
        <end position="215"/>
    </location>
</feature>
<keyword evidence="1" id="KW-1133">Transmembrane helix</keyword>
<keyword evidence="1" id="KW-0812">Transmembrane</keyword>
<evidence type="ECO:0000313" key="6">
    <source>
        <dbReference type="EMBL" id="KAA0175549.1"/>
    </source>
</evidence>
<dbReference type="Proteomes" id="UP000325113">
    <property type="component" value="Unassembled WGS sequence"/>
</dbReference>
<dbReference type="Proteomes" id="UP000323011">
    <property type="component" value="Unassembled WGS sequence"/>
</dbReference>
<feature type="transmembrane region" description="Helical" evidence="1">
    <location>
        <begin position="12"/>
        <end position="36"/>
    </location>
</feature>
<dbReference type="Pfam" id="PF01145">
    <property type="entry name" value="Band_7"/>
    <property type="match status" value="1"/>
</dbReference>
<dbReference type="Proteomes" id="UP000322899">
    <property type="component" value="Unassembled WGS sequence"/>
</dbReference>
<evidence type="ECO:0000313" key="10">
    <source>
        <dbReference type="Proteomes" id="UP000325113"/>
    </source>
</evidence>
<dbReference type="AlphaFoldDB" id="A0A5A8DK78"/>
<dbReference type="Proteomes" id="UP000324907">
    <property type="component" value="Unassembled WGS sequence"/>
</dbReference>
<dbReference type="EMBL" id="VLTL01000015">
    <property type="protein sequence ID" value="KAA0170165.1"/>
    <property type="molecule type" value="Genomic_DNA"/>
</dbReference>
<dbReference type="OrthoDB" id="190994at2759"/>
<reference evidence="7 8" key="1">
    <citation type="submission" date="2019-07" db="EMBL/GenBank/DDBJ databases">
        <title>Genomes of Cafeteria roenbergensis.</title>
        <authorList>
            <person name="Fischer M.G."/>
            <person name="Hackl T."/>
            <person name="Roman M."/>
        </authorList>
    </citation>
    <scope>NUCLEOTIDE SEQUENCE [LARGE SCALE GENOMIC DNA]</scope>
    <source>
        <strain evidence="3 8">BVI</strain>
        <strain evidence="4 10">Cflag</strain>
        <strain evidence="6 7">E4-10P</strain>
        <strain evidence="5 9">RCC970-E3</strain>
    </source>
</reference>
<evidence type="ECO:0000259" key="2">
    <source>
        <dbReference type="Pfam" id="PF01145"/>
    </source>
</evidence>
<dbReference type="Gene3D" id="3.30.479.30">
    <property type="entry name" value="Band 7 domain"/>
    <property type="match status" value="1"/>
</dbReference>
<evidence type="ECO:0000313" key="8">
    <source>
        <dbReference type="Proteomes" id="UP000323011"/>
    </source>
</evidence>
<dbReference type="EMBL" id="VLTM01000014">
    <property type="protein sequence ID" value="KAA0165064.1"/>
    <property type="molecule type" value="Genomic_DNA"/>
</dbReference>
<accession>A0A5A8DK78</accession>
<evidence type="ECO:0000313" key="3">
    <source>
        <dbReference type="EMBL" id="KAA0154963.1"/>
    </source>
</evidence>
<keyword evidence="8" id="KW-1185">Reference proteome</keyword>
<proteinExistence type="predicted"/>